<organism evidence="2 3">
    <name type="scientific">Cryptolaemus montrouzieri</name>
    <dbReference type="NCBI Taxonomy" id="559131"/>
    <lineage>
        <taxon>Eukaryota</taxon>
        <taxon>Metazoa</taxon>
        <taxon>Ecdysozoa</taxon>
        <taxon>Arthropoda</taxon>
        <taxon>Hexapoda</taxon>
        <taxon>Insecta</taxon>
        <taxon>Pterygota</taxon>
        <taxon>Neoptera</taxon>
        <taxon>Endopterygota</taxon>
        <taxon>Coleoptera</taxon>
        <taxon>Polyphaga</taxon>
        <taxon>Cucujiformia</taxon>
        <taxon>Coccinelloidea</taxon>
        <taxon>Coccinellidae</taxon>
        <taxon>Scymninae</taxon>
        <taxon>Scymnini</taxon>
        <taxon>Cryptolaemus</taxon>
    </lineage>
</organism>
<dbReference type="PANTHER" id="PTHR42686">
    <property type="entry name" value="GH17980P-RELATED"/>
    <property type="match status" value="1"/>
</dbReference>
<dbReference type="SUPFAM" id="SSF51430">
    <property type="entry name" value="NAD(P)-linked oxidoreductase"/>
    <property type="match status" value="1"/>
</dbReference>
<dbReference type="EMBL" id="JABFTP020000144">
    <property type="protein sequence ID" value="KAL3282794.1"/>
    <property type="molecule type" value="Genomic_DNA"/>
</dbReference>
<dbReference type="InterPro" id="IPR036812">
    <property type="entry name" value="NAD(P)_OxRdtase_dom_sf"/>
</dbReference>
<dbReference type="Proteomes" id="UP001516400">
    <property type="component" value="Unassembled WGS sequence"/>
</dbReference>
<dbReference type="InterPro" id="IPR020471">
    <property type="entry name" value="AKR"/>
</dbReference>
<dbReference type="AlphaFoldDB" id="A0ABD2NVX2"/>
<evidence type="ECO:0000313" key="3">
    <source>
        <dbReference type="Proteomes" id="UP001516400"/>
    </source>
</evidence>
<evidence type="ECO:0000313" key="2">
    <source>
        <dbReference type="EMBL" id="KAL3282794.1"/>
    </source>
</evidence>
<evidence type="ECO:0000259" key="1">
    <source>
        <dbReference type="Pfam" id="PF00248"/>
    </source>
</evidence>
<dbReference type="InterPro" id="IPR044479">
    <property type="entry name" value="LGALDH-like"/>
</dbReference>
<dbReference type="Pfam" id="PF00248">
    <property type="entry name" value="Aldo_ket_red"/>
    <property type="match status" value="1"/>
</dbReference>
<proteinExistence type="predicted"/>
<feature type="domain" description="NADP-dependent oxidoreductase" evidence="1">
    <location>
        <begin position="36"/>
        <end position="318"/>
    </location>
</feature>
<dbReference type="FunFam" id="3.20.20.100:FF:000011">
    <property type="entry name" value="Aldo/keto reductase"/>
    <property type="match status" value="1"/>
</dbReference>
<dbReference type="PANTHER" id="PTHR42686:SF1">
    <property type="entry name" value="GH17980P-RELATED"/>
    <property type="match status" value="1"/>
</dbReference>
<sequence length="351" mass="39413">MKSLPPTYVKGFHDESLIKKMKYNVLGSTNLHVSQLALGTGGFSYFFGHYDAEECKLVVEEALKSGVNYIDTGPWYGHGVAEEILGKCLQAIPRKAFYIGTKVGRYEADPKLMFDFSAKKTRESVMTSLKRLGLDYIDVMQVHDVEFAPSLEIVLNETLPTLQEFVNEGKIGFIGVTGYPNSVLREVIERSPIKINTVLSYTRLTMIDQSLKEYLPFYKSKNLGIINASVHGMGLLTNGGPQSWHPASEKLKKICAEAAEFCKENNVELGKLALYFALQQNGPSTILSGTNCTPLLRLNLEVVQNGLNEKEMKIYKEVSNRFFAGLEETNWEGVELKRFKENTFSFENDSK</sequence>
<name>A0ABD2NVX2_9CUCU</name>
<dbReference type="CDD" id="cd19163">
    <property type="entry name" value="AKR_galDH"/>
    <property type="match status" value="1"/>
</dbReference>
<keyword evidence="3" id="KW-1185">Reference proteome</keyword>
<gene>
    <name evidence="2" type="ORF">HHI36_005960</name>
</gene>
<dbReference type="InterPro" id="IPR023210">
    <property type="entry name" value="NADP_OxRdtase_dom"/>
</dbReference>
<reference evidence="2 3" key="1">
    <citation type="journal article" date="2021" name="BMC Biol.">
        <title>Horizontally acquired antibacterial genes associated with adaptive radiation of ladybird beetles.</title>
        <authorList>
            <person name="Li H.S."/>
            <person name="Tang X.F."/>
            <person name="Huang Y.H."/>
            <person name="Xu Z.Y."/>
            <person name="Chen M.L."/>
            <person name="Du X.Y."/>
            <person name="Qiu B.Y."/>
            <person name="Chen P.T."/>
            <person name="Zhang W."/>
            <person name="Slipinski A."/>
            <person name="Escalona H.E."/>
            <person name="Waterhouse R.M."/>
            <person name="Zwick A."/>
            <person name="Pang H."/>
        </authorList>
    </citation>
    <scope>NUCLEOTIDE SEQUENCE [LARGE SCALE GENOMIC DNA]</scope>
    <source>
        <strain evidence="2">SYSU2018</strain>
    </source>
</reference>
<protein>
    <recommendedName>
        <fullName evidence="1">NADP-dependent oxidoreductase domain-containing protein</fullName>
    </recommendedName>
</protein>
<accession>A0ABD2NVX2</accession>
<comment type="caution">
    <text evidence="2">The sequence shown here is derived from an EMBL/GenBank/DDBJ whole genome shotgun (WGS) entry which is preliminary data.</text>
</comment>
<dbReference type="Gene3D" id="3.20.20.100">
    <property type="entry name" value="NADP-dependent oxidoreductase domain"/>
    <property type="match status" value="1"/>
</dbReference>